<evidence type="ECO:0000259" key="8">
    <source>
        <dbReference type="PROSITE" id="PS51910"/>
    </source>
</evidence>
<dbReference type="FunFam" id="3.10.50.10:FF:000008">
    <property type="entry name" value="Chitinase 11"/>
    <property type="match status" value="1"/>
</dbReference>
<dbReference type="PROSITE" id="PS51910">
    <property type="entry name" value="GH18_2"/>
    <property type="match status" value="2"/>
</dbReference>
<keyword evidence="3 6" id="KW-0378">Hydrolase</keyword>
<proteinExistence type="inferred from homology"/>
<comment type="caution">
    <text evidence="9">The sequence shown here is derived from an EMBL/GenBank/DDBJ whole genome shotgun (WGS) entry which is preliminary data.</text>
</comment>
<dbReference type="Gene3D" id="3.20.20.80">
    <property type="entry name" value="Glycosidases"/>
    <property type="match status" value="2"/>
</dbReference>
<organism evidence="9 10">
    <name type="scientific">Heterodera trifolii</name>
    <dbReference type="NCBI Taxonomy" id="157864"/>
    <lineage>
        <taxon>Eukaryota</taxon>
        <taxon>Metazoa</taxon>
        <taxon>Ecdysozoa</taxon>
        <taxon>Nematoda</taxon>
        <taxon>Chromadorea</taxon>
        <taxon>Rhabditida</taxon>
        <taxon>Tylenchina</taxon>
        <taxon>Tylenchomorpha</taxon>
        <taxon>Tylenchoidea</taxon>
        <taxon>Heteroderidae</taxon>
        <taxon>Heteroderinae</taxon>
        <taxon>Heterodera</taxon>
    </lineage>
</organism>
<dbReference type="GO" id="GO:0008061">
    <property type="term" value="F:chitin binding"/>
    <property type="evidence" value="ECO:0007669"/>
    <property type="project" value="UniProtKB-KW"/>
</dbReference>
<dbReference type="SMART" id="SM00636">
    <property type="entry name" value="Glyco_18"/>
    <property type="match status" value="1"/>
</dbReference>
<dbReference type="Pfam" id="PF01607">
    <property type="entry name" value="CBM_14"/>
    <property type="match status" value="1"/>
</dbReference>
<keyword evidence="2" id="KW-0147">Chitin-binding</keyword>
<evidence type="ECO:0000313" key="9">
    <source>
        <dbReference type="EMBL" id="KAL3115401.1"/>
    </source>
</evidence>
<dbReference type="SUPFAM" id="SSF54556">
    <property type="entry name" value="Chitinase insertion domain"/>
    <property type="match status" value="1"/>
</dbReference>
<dbReference type="InterPro" id="IPR017853">
    <property type="entry name" value="GH"/>
</dbReference>
<evidence type="ECO:0000256" key="3">
    <source>
        <dbReference type="ARBA" id="ARBA00022801"/>
    </source>
</evidence>
<dbReference type="InterPro" id="IPR036508">
    <property type="entry name" value="Chitin-bd_dom_sf"/>
</dbReference>
<dbReference type="GO" id="GO:0004568">
    <property type="term" value="F:chitinase activity"/>
    <property type="evidence" value="ECO:0007669"/>
    <property type="project" value="UniProtKB-ARBA"/>
</dbReference>
<evidence type="ECO:0008006" key="11">
    <source>
        <dbReference type="Google" id="ProtNLM"/>
    </source>
</evidence>
<comment type="similarity">
    <text evidence="1">Belongs to the glycosyl hydrolase 18 family. Chitinase class II subfamily.</text>
</comment>
<dbReference type="SUPFAM" id="SSF51445">
    <property type="entry name" value="(Trans)glycosidases"/>
    <property type="match status" value="2"/>
</dbReference>
<keyword evidence="4" id="KW-1015">Disulfide bond</keyword>
<gene>
    <name evidence="9" type="ORF">niasHT_020074</name>
</gene>
<protein>
    <recommendedName>
        <fullName evidence="11">Chitinase</fullName>
    </recommendedName>
</protein>
<dbReference type="PROSITE" id="PS50940">
    <property type="entry name" value="CHIT_BIND_II"/>
    <property type="match status" value="1"/>
</dbReference>
<keyword evidence="5 6" id="KW-0326">Glycosidase</keyword>
<dbReference type="InterPro" id="IPR029070">
    <property type="entry name" value="Chitinase_insertion_sf"/>
</dbReference>
<keyword evidence="10" id="KW-1185">Reference proteome</keyword>
<dbReference type="Pfam" id="PF00704">
    <property type="entry name" value="Glyco_hydro_18"/>
    <property type="match status" value="2"/>
</dbReference>
<evidence type="ECO:0000256" key="4">
    <source>
        <dbReference type="ARBA" id="ARBA00023157"/>
    </source>
</evidence>
<evidence type="ECO:0000256" key="6">
    <source>
        <dbReference type="RuleBase" id="RU000489"/>
    </source>
</evidence>
<evidence type="ECO:0000256" key="1">
    <source>
        <dbReference type="ARBA" id="ARBA00009121"/>
    </source>
</evidence>
<dbReference type="Proteomes" id="UP001620626">
    <property type="component" value="Unassembled WGS sequence"/>
</dbReference>
<dbReference type="InterPro" id="IPR001223">
    <property type="entry name" value="Glyco_hydro18_cat"/>
</dbReference>
<dbReference type="FunFam" id="3.20.20.80:FF:000007">
    <property type="entry name" value="Acidic mammalian chitinase"/>
    <property type="match status" value="1"/>
</dbReference>
<dbReference type="PANTHER" id="PTHR11177:SF400">
    <property type="entry name" value="ENDOCHITINASE-RELATED"/>
    <property type="match status" value="1"/>
</dbReference>
<dbReference type="InterPro" id="IPR011583">
    <property type="entry name" value="Chitinase_II/V-like_cat"/>
</dbReference>
<dbReference type="InterPro" id="IPR050314">
    <property type="entry name" value="Glycosyl_Hydrlase_18"/>
</dbReference>
<dbReference type="AlphaFoldDB" id="A0ABD2LJJ8"/>
<dbReference type="Gene3D" id="3.10.50.10">
    <property type="match status" value="1"/>
</dbReference>
<feature type="domain" description="GH18" evidence="8">
    <location>
        <begin position="206"/>
        <end position="571"/>
    </location>
</feature>
<evidence type="ECO:0000313" key="10">
    <source>
        <dbReference type="Proteomes" id="UP001620626"/>
    </source>
</evidence>
<name>A0ABD2LJJ8_9BILA</name>
<dbReference type="SUPFAM" id="SSF57625">
    <property type="entry name" value="Invertebrate chitin-binding proteins"/>
    <property type="match status" value="1"/>
</dbReference>
<accession>A0ABD2LJJ8</accession>
<feature type="domain" description="GH18" evidence="8">
    <location>
        <begin position="1"/>
        <end position="85"/>
    </location>
</feature>
<dbReference type="PANTHER" id="PTHR11177">
    <property type="entry name" value="CHITINASE"/>
    <property type="match status" value="1"/>
</dbReference>
<evidence type="ECO:0000256" key="2">
    <source>
        <dbReference type="ARBA" id="ARBA00022669"/>
    </source>
</evidence>
<evidence type="ECO:0000256" key="5">
    <source>
        <dbReference type="ARBA" id="ARBA00023295"/>
    </source>
</evidence>
<dbReference type="PROSITE" id="PS01095">
    <property type="entry name" value="GH18_1"/>
    <property type="match status" value="1"/>
</dbReference>
<feature type="domain" description="Chitin-binding type-2" evidence="7">
    <location>
        <begin position="139"/>
        <end position="197"/>
    </location>
</feature>
<reference evidence="9 10" key="1">
    <citation type="submission" date="2024-10" db="EMBL/GenBank/DDBJ databases">
        <authorList>
            <person name="Kim D."/>
        </authorList>
    </citation>
    <scope>NUCLEOTIDE SEQUENCE [LARGE SCALE GENOMIC DNA]</scope>
    <source>
        <strain evidence="9">BH-2024</strain>
    </source>
</reference>
<dbReference type="InterPro" id="IPR001579">
    <property type="entry name" value="Glyco_hydro_18_chit_AS"/>
</dbReference>
<dbReference type="InterPro" id="IPR002557">
    <property type="entry name" value="Chitin-bd_dom"/>
</dbReference>
<dbReference type="EMBL" id="JBICBT010000381">
    <property type="protein sequence ID" value="KAL3115401.1"/>
    <property type="molecule type" value="Genomic_DNA"/>
</dbReference>
<sequence length="587" mass="64759">MLANGAQRYVDRETLVPFLVADNDQWFSYDDVESIRNKLSWIRQNSFGGAFVWTLDFDDFNGQCPGSQLGRYPLIRTIAQELGGIQLSQTPVSALSNSPSPSTGAPLPAVTRPPPLVIQSTTKTPPFGQTVGGISVSESMLCYGQKDGFKAMSAPSFREAFVLCLSGKLFRMQCPAGLQFSSALGHCSFTGDNASSSAVSGASGTYLRPCYFTNWAQYRQGRAKFMPEDYISGLCTHILYAFGWMNEDYTAKAYDPADLPSDWQPKGMYSRVNALKAFDPVLKTLLSFGGWSFGTRLFQGMSSNEANRKVFIDSSILFVRKYGFDGIDIDWEYPNGEAERQNFNKFLKELKDAVGAEASSSGKPRLLITAAVAAGTENIDNGYDIPTVGKLLDFVLLMSYDFHGSWEQQTGMNAPLYGRSKDVPEKRLWNVAGAANYWAEKGMPKSKIIIGIPTYGRGWTLTNPQQFRGLDAPGQAAKATKYVQLAGTGAYFEFCEMLANGAQRYVDRETLVPFLVADNDQWFSYDDVESIRNKVNEKPFLRFQFEMLLLLSAQLDSPKLSAALSCGLWTLTISTDNAPAANSAVTR</sequence>
<dbReference type="GO" id="GO:0006032">
    <property type="term" value="P:chitin catabolic process"/>
    <property type="evidence" value="ECO:0007669"/>
    <property type="project" value="UniProtKB-ARBA"/>
</dbReference>
<evidence type="ECO:0000259" key="7">
    <source>
        <dbReference type="PROSITE" id="PS50940"/>
    </source>
</evidence>